<dbReference type="EMBL" id="AP025183">
    <property type="protein sequence ID" value="BDB52063.1"/>
    <property type="molecule type" value="Genomic_DNA"/>
</dbReference>
<dbReference type="Proteomes" id="UP001319865">
    <property type="component" value="Chromosome"/>
</dbReference>
<evidence type="ECO:0000259" key="1">
    <source>
        <dbReference type="Pfam" id="PF00144"/>
    </source>
</evidence>
<reference evidence="2 3" key="1">
    <citation type="journal article" date="2022" name="Int. J. Syst. Evol. Microbiol.">
        <title>Flavobacterium ammonificans sp. nov. and Flavobacterium ammoniigenes sp. nov., ammonifying bacteria isolated from surface river water.</title>
        <authorList>
            <person name="Watanabe K."/>
            <person name="Kitamura T."/>
            <person name="Ogata Y."/>
            <person name="Shindo C."/>
            <person name="Suda W."/>
        </authorList>
    </citation>
    <scope>NUCLEOTIDE SEQUENCE [LARGE SCALE GENOMIC DNA]</scope>
    <source>
        <strain evidence="2 3">GENT11</strain>
    </source>
</reference>
<protein>
    <recommendedName>
        <fullName evidence="1">Beta-lactamase-related domain-containing protein</fullName>
    </recommendedName>
</protein>
<name>A0ABN6KSE9_9FLAO</name>
<sequence>MKKIITIILVIICQIGFAQTEKYAEVVNYYHSQKNFNGTVLVATNGKIDFLTGTGIANRQHNNTIKADSKFKILSITKTFTAVLILQLYQEGKLDLKATFGTYFPKYKGEAKDKVTIENLLTYSSAIPNLAEKLELKTYQLPLSIDDYIDTYCSNKLDTIPGKKSAYNNGDYMILHKIIENITGKSFEKNLEEKILKPLQMQNTNMLKSTDIIPGLVDSYTMDEKTNEFKNDEPYYIENFFGSGSMYSIVEDLLKFDTGIFNYKLLSKKTTELMIAPNRALENVAFGFWFADGYGIFNTKFVYRPGGILGSNTNWIHTLDDKKSIIVFSNTSATNLYEMSEQLYLISKGKKSTITDLKK</sequence>
<feature type="domain" description="Beta-lactamase-related" evidence="1">
    <location>
        <begin position="39"/>
        <end position="335"/>
    </location>
</feature>
<gene>
    <name evidence="2" type="ORF">GENT11_03750</name>
</gene>
<dbReference type="RefSeq" id="WP_229330652.1">
    <property type="nucleotide sequence ID" value="NZ_AP025183.1"/>
</dbReference>
<evidence type="ECO:0000313" key="2">
    <source>
        <dbReference type="EMBL" id="BDB52063.1"/>
    </source>
</evidence>
<organism evidence="2 3">
    <name type="scientific">Flavobacterium ammonificans</name>
    <dbReference type="NCBI Taxonomy" id="1751056"/>
    <lineage>
        <taxon>Bacteria</taxon>
        <taxon>Pseudomonadati</taxon>
        <taxon>Bacteroidota</taxon>
        <taxon>Flavobacteriia</taxon>
        <taxon>Flavobacteriales</taxon>
        <taxon>Flavobacteriaceae</taxon>
        <taxon>Flavobacterium</taxon>
    </lineage>
</organism>
<proteinExistence type="predicted"/>
<keyword evidence="3" id="KW-1185">Reference proteome</keyword>
<dbReference type="PANTHER" id="PTHR46825">
    <property type="entry name" value="D-ALANYL-D-ALANINE-CARBOXYPEPTIDASE/ENDOPEPTIDASE AMPH"/>
    <property type="match status" value="1"/>
</dbReference>
<accession>A0ABN6KSE9</accession>
<dbReference type="InterPro" id="IPR012338">
    <property type="entry name" value="Beta-lactam/transpept-like"/>
</dbReference>
<evidence type="ECO:0000313" key="3">
    <source>
        <dbReference type="Proteomes" id="UP001319865"/>
    </source>
</evidence>
<dbReference type="InterPro" id="IPR050491">
    <property type="entry name" value="AmpC-like"/>
</dbReference>
<dbReference type="InterPro" id="IPR001466">
    <property type="entry name" value="Beta-lactam-related"/>
</dbReference>
<dbReference type="Gene3D" id="3.40.710.10">
    <property type="entry name" value="DD-peptidase/beta-lactamase superfamily"/>
    <property type="match status" value="1"/>
</dbReference>
<dbReference type="SUPFAM" id="SSF56601">
    <property type="entry name" value="beta-lactamase/transpeptidase-like"/>
    <property type="match status" value="1"/>
</dbReference>
<dbReference type="PANTHER" id="PTHR46825:SF9">
    <property type="entry name" value="BETA-LACTAMASE-RELATED DOMAIN-CONTAINING PROTEIN"/>
    <property type="match status" value="1"/>
</dbReference>
<reference evidence="2 3" key="2">
    <citation type="journal article" date="2022" name="Microorganisms">
        <title>Complete Genome Sequences of Two Flavobacterium ammonificans Strains and a Flavobacterium ammoniigenes Strain of Ammonifying Bacterioplankton Isolated from Surface River Water.</title>
        <authorList>
            <person name="Suda W."/>
            <person name="Ogata Y."/>
            <person name="Shindo C."/>
            <person name="Watanabe K."/>
        </authorList>
    </citation>
    <scope>NUCLEOTIDE SEQUENCE [LARGE SCALE GENOMIC DNA]</scope>
    <source>
        <strain evidence="2 3">GENT11</strain>
    </source>
</reference>
<dbReference type="Pfam" id="PF00144">
    <property type="entry name" value="Beta-lactamase"/>
    <property type="match status" value="1"/>
</dbReference>